<dbReference type="Gene3D" id="2.60.40.10">
    <property type="entry name" value="Immunoglobulins"/>
    <property type="match status" value="2"/>
</dbReference>
<evidence type="ECO:0000313" key="3">
    <source>
        <dbReference type="Proteomes" id="UP000792457"/>
    </source>
</evidence>
<gene>
    <name evidence="2" type="ORF">J437_LFUL013629</name>
</gene>
<dbReference type="Proteomes" id="UP000792457">
    <property type="component" value="Unassembled WGS sequence"/>
</dbReference>
<keyword evidence="3" id="KW-1185">Reference proteome</keyword>
<accession>A0A8K0KD58</accession>
<protein>
    <recommendedName>
        <fullName evidence="1">Ig-like domain-containing protein</fullName>
    </recommendedName>
</protein>
<dbReference type="SUPFAM" id="SSF48726">
    <property type="entry name" value="Immunoglobulin"/>
    <property type="match status" value="1"/>
</dbReference>
<dbReference type="InterPro" id="IPR007110">
    <property type="entry name" value="Ig-like_dom"/>
</dbReference>
<feature type="domain" description="Ig-like" evidence="1">
    <location>
        <begin position="15"/>
        <end position="99"/>
    </location>
</feature>
<dbReference type="PROSITE" id="PS50835">
    <property type="entry name" value="IG_LIKE"/>
    <property type="match status" value="1"/>
</dbReference>
<dbReference type="PANTHER" id="PTHR21261:SF14">
    <property type="entry name" value="BEATEN PATH IV, ISOFORM B"/>
    <property type="match status" value="1"/>
</dbReference>
<sequence length="188" mass="21465">MRLTKLSVPPYRLRGDIAKLECAHELEGDRLYSVKWYKDNEEFYRYVPRATPAQHSYRVDGVRVDHHLSDSMQVYLRSLTLRSSGVYRCEVSAEAPSFSSASGEGRMEVIFPPKEPPRISGGKNTYERNNDLVDLNCTAGRSHPAATLRWYVNDRPVSVVLLANKYPRVSLSFESLKIFTLCSVIYLT</sequence>
<dbReference type="FunFam" id="2.60.40.10:FF:000437">
    <property type="entry name" value="Beat-IIIc, isoform A"/>
    <property type="match status" value="1"/>
</dbReference>
<dbReference type="PANTHER" id="PTHR21261">
    <property type="entry name" value="BEAT PROTEIN"/>
    <property type="match status" value="1"/>
</dbReference>
<dbReference type="InterPro" id="IPR013783">
    <property type="entry name" value="Ig-like_fold"/>
</dbReference>
<dbReference type="InterPro" id="IPR036179">
    <property type="entry name" value="Ig-like_dom_sf"/>
</dbReference>
<reference evidence="2" key="1">
    <citation type="submission" date="2013-04" db="EMBL/GenBank/DDBJ databases">
        <authorList>
            <person name="Qu J."/>
            <person name="Murali S.C."/>
            <person name="Bandaranaike D."/>
            <person name="Bellair M."/>
            <person name="Blankenburg K."/>
            <person name="Chao H."/>
            <person name="Dinh H."/>
            <person name="Doddapaneni H."/>
            <person name="Downs B."/>
            <person name="Dugan-Rocha S."/>
            <person name="Elkadiri S."/>
            <person name="Gnanaolivu R.D."/>
            <person name="Hernandez B."/>
            <person name="Javaid M."/>
            <person name="Jayaseelan J.C."/>
            <person name="Lee S."/>
            <person name="Li M."/>
            <person name="Ming W."/>
            <person name="Munidasa M."/>
            <person name="Muniz J."/>
            <person name="Nguyen L."/>
            <person name="Ongeri F."/>
            <person name="Osuji N."/>
            <person name="Pu L.-L."/>
            <person name="Puazo M."/>
            <person name="Qu C."/>
            <person name="Quiroz J."/>
            <person name="Raj R."/>
            <person name="Weissenberger G."/>
            <person name="Xin Y."/>
            <person name="Zou X."/>
            <person name="Han Y."/>
            <person name="Richards S."/>
            <person name="Worley K."/>
            <person name="Muzny D."/>
            <person name="Gibbs R."/>
        </authorList>
    </citation>
    <scope>NUCLEOTIDE SEQUENCE</scope>
    <source>
        <strain evidence="2">Sampled in the wild</strain>
    </source>
</reference>
<evidence type="ECO:0000313" key="2">
    <source>
        <dbReference type="EMBL" id="KAG8232936.1"/>
    </source>
</evidence>
<reference evidence="2" key="2">
    <citation type="submission" date="2017-10" db="EMBL/GenBank/DDBJ databases">
        <title>Ladona fulva Genome sequencing and assembly.</title>
        <authorList>
            <person name="Murali S."/>
            <person name="Richards S."/>
            <person name="Bandaranaike D."/>
            <person name="Bellair M."/>
            <person name="Blankenburg K."/>
            <person name="Chao H."/>
            <person name="Dinh H."/>
            <person name="Doddapaneni H."/>
            <person name="Dugan-Rocha S."/>
            <person name="Elkadiri S."/>
            <person name="Gnanaolivu R."/>
            <person name="Hernandez B."/>
            <person name="Skinner E."/>
            <person name="Javaid M."/>
            <person name="Lee S."/>
            <person name="Li M."/>
            <person name="Ming W."/>
            <person name="Munidasa M."/>
            <person name="Muniz J."/>
            <person name="Nguyen L."/>
            <person name="Hughes D."/>
            <person name="Osuji N."/>
            <person name="Pu L.-L."/>
            <person name="Puazo M."/>
            <person name="Qu C."/>
            <person name="Quiroz J."/>
            <person name="Raj R."/>
            <person name="Weissenberger G."/>
            <person name="Xin Y."/>
            <person name="Zou X."/>
            <person name="Han Y."/>
            <person name="Worley K."/>
            <person name="Muzny D."/>
            <person name="Gibbs R."/>
        </authorList>
    </citation>
    <scope>NUCLEOTIDE SEQUENCE</scope>
    <source>
        <strain evidence="2">Sampled in the wild</strain>
    </source>
</reference>
<dbReference type="OrthoDB" id="6415662at2759"/>
<dbReference type="AlphaFoldDB" id="A0A8K0KD58"/>
<proteinExistence type="predicted"/>
<dbReference type="CDD" id="cd00096">
    <property type="entry name" value="Ig"/>
    <property type="match status" value="1"/>
</dbReference>
<name>A0A8K0KD58_LADFU</name>
<evidence type="ECO:0000259" key="1">
    <source>
        <dbReference type="PROSITE" id="PS50835"/>
    </source>
</evidence>
<comment type="caution">
    <text evidence="2">The sequence shown here is derived from an EMBL/GenBank/DDBJ whole genome shotgun (WGS) entry which is preliminary data.</text>
</comment>
<dbReference type="EMBL" id="KZ308669">
    <property type="protein sequence ID" value="KAG8232936.1"/>
    <property type="molecule type" value="Genomic_DNA"/>
</dbReference>
<organism evidence="2 3">
    <name type="scientific">Ladona fulva</name>
    <name type="common">Scarce chaser dragonfly</name>
    <name type="synonym">Libellula fulva</name>
    <dbReference type="NCBI Taxonomy" id="123851"/>
    <lineage>
        <taxon>Eukaryota</taxon>
        <taxon>Metazoa</taxon>
        <taxon>Ecdysozoa</taxon>
        <taxon>Arthropoda</taxon>
        <taxon>Hexapoda</taxon>
        <taxon>Insecta</taxon>
        <taxon>Pterygota</taxon>
        <taxon>Palaeoptera</taxon>
        <taxon>Odonata</taxon>
        <taxon>Epiprocta</taxon>
        <taxon>Anisoptera</taxon>
        <taxon>Libelluloidea</taxon>
        <taxon>Libellulidae</taxon>
        <taxon>Ladona</taxon>
    </lineage>
</organism>